<dbReference type="HOGENOM" id="CLU_3283601_0_0_11"/>
<protein>
    <submittedName>
        <fullName evidence="1">Uncharacterized protein</fullName>
    </submittedName>
</protein>
<accession>A7BDD9</accession>
<dbReference type="EMBL" id="AAYI02000004">
    <property type="protein sequence ID" value="EDN81213.1"/>
    <property type="molecule type" value="Genomic_DNA"/>
</dbReference>
<dbReference type="AlphaFoldDB" id="A7BDD9"/>
<evidence type="ECO:0000313" key="1">
    <source>
        <dbReference type="EMBL" id="EDN81213.1"/>
    </source>
</evidence>
<organism evidence="1 2">
    <name type="scientific">Schaalia dentiphila ATCC 17982</name>
    <dbReference type="NCBI Taxonomy" id="411466"/>
    <lineage>
        <taxon>Bacteria</taxon>
        <taxon>Bacillati</taxon>
        <taxon>Actinomycetota</taxon>
        <taxon>Actinomycetes</taxon>
        <taxon>Actinomycetales</taxon>
        <taxon>Actinomycetaceae</taxon>
        <taxon>Schaalia</taxon>
        <taxon>Schaalia dentiphila</taxon>
    </lineage>
</organism>
<sequence length="40" mass="4458">MPTGFIFDEAGAARYRHAVFARYPQAPFASQQYPQPTPGD</sequence>
<name>A7BDD9_9ACTO</name>
<proteinExistence type="predicted"/>
<dbReference type="Proteomes" id="UP000003553">
    <property type="component" value="Unassembled WGS sequence"/>
</dbReference>
<comment type="caution">
    <text evidence="1">The sequence shown here is derived from an EMBL/GenBank/DDBJ whole genome shotgun (WGS) entry which is preliminary data.</text>
</comment>
<reference evidence="1" key="1">
    <citation type="submission" date="2007-04" db="EMBL/GenBank/DDBJ databases">
        <authorList>
            <person name="Fulton L."/>
            <person name="Clifton S."/>
            <person name="Fulton B."/>
            <person name="Xu J."/>
            <person name="Minx P."/>
            <person name="Pepin K.H."/>
            <person name="Johnson M."/>
            <person name="Thiruvilangam P."/>
            <person name="Bhonagiri V."/>
            <person name="Nash W.E."/>
            <person name="Mardis E.R."/>
            <person name="Wilson R.K."/>
        </authorList>
    </citation>
    <scope>NUCLEOTIDE SEQUENCE [LARGE SCALE GENOMIC DNA]</scope>
    <source>
        <strain evidence="1">ATCC 17982</strain>
    </source>
</reference>
<gene>
    <name evidence="1" type="ORF">ACTODO_01680</name>
</gene>
<keyword evidence="2" id="KW-1185">Reference proteome</keyword>
<reference evidence="1" key="2">
    <citation type="submission" date="2015-05" db="EMBL/GenBank/DDBJ databases">
        <title>Draft genome sequence of Actinomyces odontolyticus (ATCC 17982).</title>
        <authorList>
            <person name="Sudarsanam P."/>
            <person name="Ley R."/>
            <person name="Guruge J."/>
            <person name="Turnbaugh P.J."/>
            <person name="Mahowald M."/>
            <person name="Liep D."/>
            <person name="Gordon J."/>
        </authorList>
    </citation>
    <scope>NUCLEOTIDE SEQUENCE</scope>
    <source>
        <strain evidence="1">ATCC 17982</strain>
    </source>
</reference>
<evidence type="ECO:0000313" key="2">
    <source>
        <dbReference type="Proteomes" id="UP000003553"/>
    </source>
</evidence>